<sequence>MCGDGVGHLWPGLLGHLARREPTGWNGNPRLAHGSGVHPHEQPRLPASGTGLEARERRVEIQVAEEDGVTPRW</sequence>
<proteinExistence type="predicted"/>
<evidence type="ECO:0000313" key="2">
    <source>
        <dbReference type="EMBL" id="GAA2018801.1"/>
    </source>
</evidence>
<gene>
    <name evidence="2" type="ORF">GCM10009740_03410</name>
</gene>
<accession>A0ABN2TRW7</accession>
<evidence type="ECO:0000256" key="1">
    <source>
        <dbReference type="SAM" id="MobiDB-lite"/>
    </source>
</evidence>
<dbReference type="EMBL" id="BAAANB010000001">
    <property type="protein sequence ID" value="GAA2018801.1"/>
    <property type="molecule type" value="Genomic_DNA"/>
</dbReference>
<name>A0ABN2TRW7_9MICO</name>
<dbReference type="Proteomes" id="UP001501285">
    <property type="component" value="Unassembled WGS sequence"/>
</dbReference>
<organism evidence="2 3">
    <name type="scientific">Terrabacter terrae</name>
    <dbReference type="NCBI Taxonomy" id="318434"/>
    <lineage>
        <taxon>Bacteria</taxon>
        <taxon>Bacillati</taxon>
        <taxon>Actinomycetota</taxon>
        <taxon>Actinomycetes</taxon>
        <taxon>Micrococcales</taxon>
        <taxon>Intrasporangiaceae</taxon>
        <taxon>Terrabacter</taxon>
    </lineage>
</organism>
<feature type="region of interest" description="Disordered" evidence="1">
    <location>
        <begin position="25"/>
        <end position="54"/>
    </location>
</feature>
<keyword evidence="3" id="KW-1185">Reference proteome</keyword>
<protein>
    <submittedName>
        <fullName evidence="2">Uncharacterized protein</fullName>
    </submittedName>
</protein>
<comment type="caution">
    <text evidence="2">The sequence shown here is derived from an EMBL/GenBank/DDBJ whole genome shotgun (WGS) entry which is preliminary data.</text>
</comment>
<evidence type="ECO:0000313" key="3">
    <source>
        <dbReference type="Proteomes" id="UP001501285"/>
    </source>
</evidence>
<reference evidence="2 3" key="1">
    <citation type="journal article" date="2019" name="Int. J. Syst. Evol. Microbiol.">
        <title>The Global Catalogue of Microorganisms (GCM) 10K type strain sequencing project: providing services to taxonomists for standard genome sequencing and annotation.</title>
        <authorList>
            <consortium name="The Broad Institute Genomics Platform"/>
            <consortium name="The Broad Institute Genome Sequencing Center for Infectious Disease"/>
            <person name="Wu L."/>
            <person name="Ma J."/>
        </authorList>
    </citation>
    <scope>NUCLEOTIDE SEQUENCE [LARGE SCALE GENOMIC DNA]</scope>
    <source>
        <strain evidence="2 3">JCM 14283</strain>
    </source>
</reference>